<dbReference type="InterPro" id="IPR039420">
    <property type="entry name" value="WalR-like"/>
</dbReference>
<dbReference type="Gene3D" id="6.10.250.690">
    <property type="match status" value="1"/>
</dbReference>
<evidence type="ECO:0000256" key="4">
    <source>
        <dbReference type="ARBA" id="ARBA00023012"/>
    </source>
</evidence>
<evidence type="ECO:0000256" key="8">
    <source>
        <dbReference type="PROSITE-ProRule" id="PRU00169"/>
    </source>
</evidence>
<dbReference type="Pfam" id="PF00486">
    <property type="entry name" value="Trans_reg_C"/>
    <property type="match status" value="1"/>
</dbReference>
<evidence type="ECO:0000259" key="10">
    <source>
        <dbReference type="PROSITE" id="PS50110"/>
    </source>
</evidence>
<feature type="DNA-binding region" description="OmpR/PhoB-type" evidence="9">
    <location>
        <begin position="133"/>
        <end position="232"/>
    </location>
</feature>
<dbReference type="Gene3D" id="1.10.10.10">
    <property type="entry name" value="Winged helix-like DNA-binding domain superfamily/Winged helix DNA-binding domain"/>
    <property type="match status" value="1"/>
</dbReference>
<dbReference type="Gene3D" id="3.40.50.2300">
    <property type="match status" value="1"/>
</dbReference>
<keyword evidence="7" id="KW-0804">Transcription</keyword>
<dbReference type="PANTHER" id="PTHR48111:SF1">
    <property type="entry name" value="TWO-COMPONENT RESPONSE REGULATOR ORR33"/>
    <property type="match status" value="1"/>
</dbReference>
<evidence type="ECO:0000256" key="7">
    <source>
        <dbReference type="ARBA" id="ARBA00023163"/>
    </source>
</evidence>
<dbReference type="Pfam" id="PF00072">
    <property type="entry name" value="Response_reg"/>
    <property type="match status" value="1"/>
</dbReference>
<dbReference type="FunFam" id="3.40.50.2300:FF:000001">
    <property type="entry name" value="DNA-binding response regulator PhoB"/>
    <property type="match status" value="1"/>
</dbReference>
<name>A0A2U3D7M8_SULT2</name>
<dbReference type="InterPro" id="IPR036388">
    <property type="entry name" value="WH-like_DNA-bd_sf"/>
</dbReference>
<dbReference type="RefSeq" id="WP_109430925.1">
    <property type="nucleotide sequence ID" value="NZ_MPDK01000015.1"/>
</dbReference>
<dbReference type="InterPro" id="IPR016032">
    <property type="entry name" value="Sig_transdc_resp-reg_C-effctor"/>
</dbReference>
<keyword evidence="4" id="KW-0902">Two-component regulatory system</keyword>
<dbReference type="OrthoDB" id="9790442at2"/>
<evidence type="ECO:0000256" key="1">
    <source>
        <dbReference type="ARBA" id="ARBA00004496"/>
    </source>
</evidence>
<dbReference type="PROSITE" id="PS50110">
    <property type="entry name" value="RESPONSE_REGULATORY"/>
    <property type="match status" value="1"/>
</dbReference>
<feature type="modified residue" description="4-aspartylphosphate" evidence="8">
    <location>
        <position position="53"/>
    </location>
</feature>
<feature type="domain" description="Response regulatory" evidence="10">
    <location>
        <begin position="4"/>
        <end position="118"/>
    </location>
</feature>
<keyword evidence="6 9" id="KW-0238">DNA-binding</keyword>
<evidence type="ECO:0000256" key="3">
    <source>
        <dbReference type="ARBA" id="ARBA00022553"/>
    </source>
</evidence>
<evidence type="ECO:0000313" key="13">
    <source>
        <dbReference type="Proteomes" id="UP000245380"/>
    </source>
</evidence>
<evidence type="ECO:0000256" key="9">
    <source>
        <dbReference type="PROSITE-ProRule" id="PRU01091"/>
    </source>
</evidence>
<dbReference type="FunFam" id="1.10.10.10:FF:000089">
    <property type="entry name" value="Alkaline phosphatase synthesis response regulator"/>
    <property type="match status" value="1"/>
</dbReference>
<dbReference type="Proteomes" id="UP000245380">
    <property type="component" value="Unassembled WGS sequence"/>
</dbReference>
<evidence type="ECO:0000313" key="12">
    <source>
        <dbReference type="EMBL" id="PWI57287.1"/>
    </source>
</evidence>
<dbReference type="GO" id="GO:0032993">
    <property type="term" value="C:protein-DNA complex"/>
    <property type="evidence" value="ECO:0007669"/>
    <property type="project" value="TreeGrafter"/>
</dbReference>
<protein>
    <submittedName>
        <fullName evidence="12">DNA-binding response regulator</fullName>
    </submittedName>
</protein>
<keyword evidence="3 8" id="KW-0597">Phosphoprotein</keyword>
<dbReference type="InterPro" id="IPR011006">
    <property type="entry name" value="CheY-like_superfamily"/>
</dbReference>
<dbReference type="PROSITE" id="PS51755">
    <property type="entry name" value="OMPR_PHOB"/>
    <property type="match status" value="1"/>
</dbReference>
<dbReference type="GO" id="GO:0005829">
    <property type="term" value="C:cytosol"/>
    <property type="evidence" value="ECO:0007669"/>
    <property type="project" value="TreeGrafter"/>
</dbReference>
<dbReference type="InterPro" id="IPR001789">
    <property type="entry name" value="Sig_transdc_resp-reg_receiver"/>
</dbReference>
<dbReference type="GO" id="GO:0006355">
    <property type="term" value="P:regulation of DNA-templated transcription"/>
    <property type="evidence" value="ECO:0007669"/>
    <property type="project" value="InterPro"/>
</dbReference>
<dbReference type="GO" id="GO:0000156">
    <property type="term" value="F:phosphorelay response regulator activity"/>
    <property type="evidence" value="ECO:0007669"/>
    <property type="project" value="TreeGrafter"/>
</dbReference>
<dbReference type="PANTHER" id="PTHR48111">
    <property type="entry name" value="REGULATOR OF RPOS"/>
    <property type="match status" value="1"/>
</dbReference>
<dbReference type="CDD" id="cd00383">
    <property type="entry name" value="trans_reg_C"/>
    <property type="match status" value="1"/>
</dbReference>
<evidence type="ECO:0000259" key="11">
    <source>
        <dbReference type="PROSITE" id="PS51755"/>
    </source>
</evidence>
<dbReference type="InterPro" id="IPR001867">
    <property type="entry name" value="OmpR/PhoB-type_DNA-bd"/>
</dbReference>
<keyword evidence="13" id="KW-1185">Reference proteome</keyword>
<keyword evidence="2" id="KW-0963">Cytoplasm</keyword>
<proteinExistence type="predicted"/>
<feature type="domain" description="OmpR/PhoB-type" evidence="11">
    <location>
        <begin position="133"/>
        <end position="232"/>
    </location>
</feature>
<reference evidence="12 13" key="1">
    <citation type="submission" date="2016-11" db="EMBL/GenBank/DDBJ databases">
        <title>Comparative genomics of Acidibacillus ferroxidans species.</title>
        <authorList>
            <person name="Oliveira G."/>
            <person name="Nunes G."/>
            <person name="Oliveira R."/>
            <person name="Araujo F."/>
            <person name="Salim A."/>
            <person name="Scholte L."/>
            <person name="Morais D."/>
            <person name="Nancucheo I."/>
            <person name="Johnson D.B."/>
            <person name="Grail B."/>
            <person name="Bittencourt J."/>
            <person name="Valadares R."/>
        </authorList>
    </citation>
    <scope>NUCLEOTIDE SEQUENCE [LARGE SCALE GENOMIC DNA]</scope>
    <source>
        <strain evidence="12 13">Y002</strain>
    </source>
</reference>
<keyword evidence="5" id="KW-0805">Transcription regulation</keyword>
<dbReference type="SUPFAM" id="SSF46894">
    <property type="entry name" value="C-terminal effector domain of the bipartite response regulators"/>
    <property type="match status" value="1"/>
</dbReference>
<dbReference type="GO" id="GO:0000976">
    <property type="term" value="F:transcription cis-regulatory region binding"/>
    <property type="evidence" value="ECO:0007669"/>
    <property type="project" value="TreeGrafter"/>
</dbReference>
<dbReference type="SUPFAM" id="SSF52172">
    <property type="entry name" value="CheY-like"/>
    <property type="match status" value="1"/>
</dbReference>
<comment type="caution">
    <text evidence="12">The sequence shown here is derived from an EMBL/GenBank/DDBJ whole genome shotgun (WGS) entry which is preliminary data.</text>
</comment>
<dbReference type="AlphaFoldDB" id="A0A2U3D7M8"/>
<dbReference type="SMART" id="SM00862">
    <property type="entry name" value="Trans_reg_C"/>
    <property type="match status" value="1"/>
</dbReference>
<evidence type="ECO:0000256" key="5">
    <source>
        <dbReference type="ARBA" id="ARBA00023015"/>
    </source>
</evidence>
<organism evidence="12 13">
    <name type="scientific">Sulfoacidibacillus thermotolerans</name>
    <name type="common">Acidibacillus sulfuroxidans</name>
    <dbReference type="NCBI Taxonomy" id="1765684"/>
    <lineage>
        <taxon>Bacteria</taxon>
        <taxon>Bacillati</taxon>
        <taxon>Bacillota</taxon>
        <taxon>Bacilli</taxon>
        <taxon>Bacillales</taxon>
        <taxon>Alicyclobacillaceae</taxon>
        <taxon>Sulfoacidibacillus</taxon>
    </lineage>
</organism>
<gene>
    <name evidence="12" type="ORF">BM613_09320</name>
</gene>
<sequence length="234" mass="26699">MAERVLVVDDEEAIRTLVEYNLRMAGYEVETAEEGFMALELIAKGDYDLLVLDLMLPGVDGLELCKRLRQTNSKIPIIMLTARGEEIDRVLGLEMGADDYVTKPFSPRELVARVRAVLRRKADEPVTSNSVEADSYTIGDVHLDASRYEVTVRGELIELTPREFELLHYLLKNLDRVVSRDQLLDGVWGYEYAGDTRLVDVHISHLRDKIEDDPKNPRYIKTVRGVGYKFVRGE</sequence>
<evidence type="ECO:0000256" key="2">
    <source>
        <dbReference type="ARBA" id="ARBA00022490"/>
    </source>
</evidence>
<evidence type="ECO:0000256" key="6">
    <source>
        <dbReference type="ARBA" id="ARBA00023125"/>
    </source>
</evidence>
<comment type="subcellular location">
    <subcellularLocation>
        <location evidence="1">Cytoplasm</location>
    </subcellularLocation>
</comment>
<dbReference type="EMBL" id="MPDK01000015">
    <property type="protein sequence ID" value="PWI57287.1"/>
    <property type="molecule type" value="Genomic_DNA"/>
</dbReference>
<dbReference type="SMART" id="SM00448">
    <property type="entry name" value="REC"/>
    <property type="match status" value="1"/>
</dbReference>
<accession>A0A2U3D7M8</accession>